<evidence type="ECO:0000256" key="3">
    <source>
        <dbReference type="ARBA" id="ARBA00012552"/>
    </source>
</evidence>
<evidence type="ECO:0000256" key="6">
    <source>
        <dbReference type="ARBA" id="ARBA00022723"/>
    </source>
</evidence>
<dbReference type="RefSeq" id="XP_055865296.1">
    <property type="nucleotide sequence ID" value="XM_056009321.1"/>
</dbReference>
<evidence type="ECO:0000256" key="2">
    <source>
        <dbReference type="ARBA" id="ARBA00006866"/>
    </source>
</evidence>
<dbReference type="RefSeq" id="XP_055865338.1">
    <property type="nucleotide sequence ID" value="XM_056009363.1"/>
</dbReference>
<dbReference type="Pfam" id="PF11648">
    <property type="entry name" value="RIG-I_C-RD"/>
    <property type="match status" value="1"/>
</dbReference>
<evidence type="ECO:0000313" key="22">
    <source>
        <dbReference type="RefSeq" id="XP_055865311.1"/>
    </source>
</evidence>
<evidence type="ECO:0000256" key="9">
    <source>
        <dbReference type="ARBA" id="ARBA00022806"/>
    </source>
</evidence>
<dbReference type="GO" id="GO:0051607">
    <property type="term" value="P:defense response to virus"/>
    <property type="evidence" value="ECO:0007669"/>
    <property type="project" value="UniProtKB-KW"/>
</dbReference>
<dbReference type="SMART" id="SM00487">
    <property type="entry name" value="DEXDc"/>
    <property type="match status" value="1"/>
</dbReference>
<dbReference type="GO" id="GO:0016787">
    <property type="term" value="F:hydrolase activity"/>
    <property type="evidence" value="ECO:0007669"/>
    <property type="project" value="UniProtKB-KW"/>
</dbReference>
<dbReference type="RefSeq" id="XP_055865355.1">
    <property type="nucleotide sequence ID" value="XM_056009380.1"/>
</dbReference>
<dbReference type="GO" id="GO:0005737">
    <property type="term" value="C:cytoplasm"/>
    <property type="evidence" value="ECO:0007669"/>
    <property type="project" value="UniProtKB-SubCell"/>
</dbReference>
<dbReference type="SUPFAM" id="SSF52540">
    <property type="entry name" value="P-loop containing nucleoside triphosphate hydrolases"/>
    <property type="match status" value="2"/>
</dbReference>
<dbReference type="Pfam" id="PF18119">
    <property type="entry name" value="RIG-I_C"/>
    <property type="match status" value="1"/>
</dbReference>
<dbReference type="SMART" id="SM00490">
    <property type="entry name" value="HELICc"/>
    <property type="match status" value="1"/>
</dbReference>
<dbReference type="PANTHER" id="PTHR14074">
    <property type="entry name" value="HELICASE WITH DEATH DOMAIN-RELATED"/>
    <property type="match status" value="1"/>
</dbReference>
<accession>A0A9W2YRB8</accession>
<dbReference type="PROSITE" id="PS51789">
    <property type="entry name" value="RLR_CTR"/>
    <property type="match status" value="1"/>
</dbReference>
<evidence type="ECO:0000313" key="23">
    <source>
        <dbReference type="RefSeq" id="XP_055865319.1"/>
    </source>
</evidence>
<dbReference type="Gene3D" id="2.170.150.30">
    <property type="entry name" value="RIG-I-like receptor, C-terminal regulatory domain"/>
    <property type="match status" value="1"/>
</dbReference>
<comment type="catalytic activity">
    <reaction evidence="15">
        <text>ATP + H2O = ADP + phosphate + H(+)</text>
        <dbReference type="Rhea" id="RHEA:13065"/>
        <dbReference type="ChEBI" id="CHEBI:15377"/>
        <dbReference type="ChEBI" id="CHEBI:15378"/>
        <dbReference type="ChEBI" id="CHEBI:30616"/>
        <dbReference type="ChEBI" id="CHEBI:43474"/>
        <dbReference type="ChEBI" id="CHEBI:456216"/>
        <dbReference type="EC" id="3.6.4.13"/>
    </reaction>
    <physiologicalReaction direction="left-to-right" evidence="15">
        <dbReference type="Rhea" id="RHEA:13066"/>
    </physiologicalReaction>
</comment>
<dbReference type="Pfam" id="PF00270">
    <property type="entry name" value="DEAD"/>
    <property type="match status" value="1"/>
</dbReference>
<feature type="domain" description="Helicase ATP-binding" evidence="16">
    <location>
        <begin position="99"/>
        <end position="273"/>
    </location>
</feature>
<evidence type="ECO:0000259" key="17">
    <source>
        <dbReference type="PROSITE" id="PS51194"/>
    </source>
</evidence>
<dbReference type="InterPro" id="IPR001650">
    <property type="entry name" value="Helicase_C-like"/>
</dbReference>
<dbReference type="AlphaFoldDB" id="A0A9W2YRB8"/>
<keyword evidence="19" id="KW-1185">Reference proteome</keyword>
<keyword evidence="14" id="KW-0051">Antiviral defense</keyword>
<dbReference type="RefSeq" id="XP_055865303.1">
    <property type="nucleotide sequence ID" value="XM_056009328.1"/>
</dbReference>
<keyword evidence="13" id="KW-0694">RNA-binding</keyword>
<organism evidence="19 21">
    <name type="scientific">Biomphalaria glabrata</name>
    <name type="common">Bloodfluke planorb</name>
    <name type="synonym">Freshwater snail</name>
    <dbReference type="NCBI Taxonomy" id="6526"/>
    <lineage>
        <taxon>Eukaryota</taxon>
        <taxon>Metazoa</taxon>
        <taxon>Spiralia</taxon>
        <taxon>Lophotrochozoa</taxon>
        <taxon>Mollusca</taxon>
        <taxon>Gastropoda</taxon>
        <taxon>Heterobranchia</taxon>
        <taxon>Euthyneura</taxon>
        <taxon>Panpulmonata</taxon>
        <taxon>Hygrophila</taxon>
        <taxon>Lymnaeoidea</taxon>
        <taxon>Planorbidae</taxon>
        <taxon>Biomphalaria</taxon>
    </lineage>
</organism>
<evidence type="ECO:0000259" key="16">
    <source>
        <dbReference type="PROSITE" id="PS51192"/>
    </source>
</evidence>
<keyword evidence="9" id="KW-0347">Helicase</keyword>
<dbReference type="GO" id="GO:0003724">
    <property type="term" value="F:RNA helicase activity"/>
    <property type="evidence" value="ECO:0007669"/>
    <property type="project" value="UniProtKB-EC"/>
</dbReference>
<evidence type="ECO:0000313" key="26">
    <source>
        <dbReference type="RefSeq" id="XP_055865338.1"/>
    </source>
</evidence>
<evidence type="ECO:0000313" key="28">
    <source>
        <dbReference type="RefSeq" id="XP_055865355.1"/>
    </source>
</evidence>
<feature type="domain" description="RLR CTR" evidence="18">
    <location>
        <begin position="644"/>
        <end position="779"/>
    </location>
</feature>
<evidence type="ECO:0000313" key="19">
    <source>
        <dbReference type="Proteomes" id="UP001165740"/>
    </source>
</evidence>
<evidence type="ECO:0000313" key="27">
    <source>
        <dbReference type="RefSeq" id="XP_055865347.1"/>
    </source>
</evidence>
<keyword evidence="6" id="KW-0479">Metal-binding</keyword>
<dbReference type="OrthoDB" id="416741at2759"/>
<evidence type="ECO:0000313" key="21">
    <source>
        <dbReference type="RefSeq" id="XP_055865303.1"/>
    </source>
</evidence>
<dbReference type="RefSeq" id="XP_055865324.1">
    <property type="nucleotide sequence ID" value="XM_056009349.1"/>
</dbReference>
<dbReference type="RefSeq" id="XP_055865319.1">
    <property type="nucleotide sequence ID" value="XM_056009344.1"/>
</dbReference>
<dbReference type="RefSeq" id="XP_055865347.1">
    <property type="nucleotide sequence ID" value="XM_056009372.1"/>
</dbReference>
<dbReference type="InterPro" id="IPR014001">
    <property type="entry name" value="Helicase_ATP-bd"/>
</dbReference>
<dbReference type="GeneID" id="106061315"/>
<evidence type="ECO:0000256" key="1">
    <source>
        <dbReference type="ARBA" id="ARBA00004496"/>
    </source>
</evidence>
<proteinExistence type="inferred from homology"/>
<evidence type="ECO:0000256" key="8">
    <source>
        <dbReference type="ARBA" id="ARBA00022801"/>
    </source>
</evidence>
<evidence type="ECO:0000256" key="10">
    <source>
        <dbReference type="ARBA" id="ARBA00022833"/>
    </source>
</evidence>
<dbReference type="GO" id="GO:0003723">
    <property type="term" value="F:RNA binding"/>
    <property type="evidence" value="ECO:0007669"/>
    <property type="project" value="UniProtKB-KW"/>
</dbReference>
<evidence type="ECO:0000259" key="18">
    <source>
        <dbReference type="PROSITE" id="PS51789"/>
    </source>
</evidence>
<keyword evidence="7" id="KW-0547">Nucleotide-binding</keyword>
<dbReference type="GO" id="GO:0045087">
    <property type="term" value="P:innate immune response"/>
    <property type="evidence" value="ECO:0007669"/>
    <property type="project" value="UniProtKB-KW"/>
</dbReference>
<keyword evidence="10" id="KW-0862">Zinc</keyword>
<evidence type="ECO:0000313" key="20">
    <source>
        <dbReference type="RefSeq" id="XP_055865296.1"/>
    </source>
</evidence>
<comment type="subcellular location">
    <subcellularLocation>
        <location evidence="1">Cytoplasm</location>
    </subcellularLocation>
</comment>
<dbReference type="Gene3D" id="3.40.50.300">
    <property type="entry name" value="P-loop containing nucleotide triphosphate hydrolases"/>
    <property type="match status" value="2"/>
</dbReference>
<protein>
    <recommendedName>
        <fullName evidence="3">RNA helicase</fullName>
        <ecNumber evidence="3">3.6.4.13</ecNumber>
    </recommendedName>
</protein>
<dbReference type="EC" id="3.6.4.13" evidence="3"/>
<dbReference type="PROSITE" id="PS51192">
    <property type="entry name" value="HELICASE_ATP_BIND_1"/>
    <property type="match status" value="1"/>
</dbReference>
<evidence type="ECO:0000256" key="5">
    <source>
        <dbReference type="ARBA" id="ARBA00022588"/>
    </source>
</evidence>
<dbReference type="InterPro" id="IPR038557">
    <property type="entry name" value="RLR_C_sf"/>
</dbReference>
<keyword evidence="11" id="KW-0067">ATP-binding</keyword>
<evidence type="ECO:0000256" key="12">
    <source>
        <dbReference type="ARBA" id="ARBA00022859"/>
    </source>
</evidence>
<dbReference type="PANTHER" id="PTHR14074:SF16">
    <property type="entry name" value="ANTIVIRAL INNATE IMMUNE RESPONSE RECEPTOR RIG-I"/>
    <property type="match status" value="1"/>
</dbReference>
<dbReference type="InterPro" id="IPR041204">
    <property type="entry name" value="RIG-I-like_C"/>
</dbReference>
<dbReference type="Pfam" id="PF00271">
    <property type="entry name" value="Helicase_C"/>
    <property type="match status" value="1"/>
</dbReference>
<dbReference type="InterPro" id="IPR051363">
    <property type="entry name" value="RLR_Helicase"/>
</dbReference>
<reference evidence="20 21" key="1">
    <citation type="submission" date="2025-04" db="UniProtKB">
        <authorList>
            <consortium name="RefSeq"/>
        </authorList>
    </citation>
    <scope>IDENTIFICATION</scope>
</reference>
<feature type="domain" description="Helicase C-terminal" evidence="17">
    <location>
        <begin position="465"/>
        <end position="623"/>
    </location>
</feature>
<evidence type="ECO:0000313" key="24">
    <source>
        <dbReference type="RefSeq" id="XP_055865324.1"/>
    </source>
</evidence>
<evidence type="ECO:0000256" key="14">
    <source>
        <dbReference type="ARBA" id="ARBA00023118"/>
    </source>
</evidence>
<evidence type="ECO:0000256" key="13">
    <source>
        <dbReference type="ARBA" id="ARBA00022884"/>
    </source>
</evidence>
<dbReference type="InterPro" id="IPR027417">
    <property type="entry name" value="P-loop_NTPase"/>
</dbReference>
<dbReference type="Proteomes" id="UP001165740">
    <property type="component" value="Chromosome 1"/>
</dbReference>
<evidence type="ECO:0000256" key="7">
    <source>
        <dbReference type="ARBA" id="ARBA00022741"/>
    </source>
</evidence>
<name>A0A9W2YRB8_BIOGL</name>
<dbReference type="RefSeq" id="XP_055865332.1">
    <property type="nucleotide sequence ID" value="XM_056009357.1"/>
</dbReference>
<keyword evidence="12" id="KW-0391">Immunity</keyword>
<dbReference type="GO" id="GO:0046872">
    <property type="term" value="F:metal ion binding"/>
    <property type="evidence" value="ECO:0007669"/>
    <property type="project" value="UniProtKB-KW"/>
</dbReference>
<evidence type="ECO:0000256" key="15">
    <source>
        <dbReference type="ARBA" id="ARBA00049390"/>
    </source>
</evidence>
<dbReference type="InterPro" id="IPR011545">
    <property type="entry name" value="DEAD/DEAH_box_helicase_dom"/>
</dbReference>
<dbReference type="Gene3D" id="1.20.1320.30">
    <property type="match status" value="1"/>
</dbReference>
<dbReference type="OMA" id="HEWHREV"/>
<comment type="similarity">
    <text evidence="2">Belongs to the helicase family. RLR subfamily.</text>
</comment>
<keyword evidence="8" id="KW-0378">Hydrolase</keyword>
<evidence type="ECO:0000256" key="4">
    <source>
        <dbReference type="ARBA" id="ARBA00022490"/>
    </source>
</evidence>
<evidence type="ECO:0000256" key="11">
    <source>
        <dbReference type="ARBA" id="ARBA00022840"/>
    </source>
</evidence>
<keyword evidence="4" id="KW-0963">Cytoplasm</keyword>
<dbReference type="RefSeq" id="XP_055865311.1">
    <property type="nucleotide sequence ID" value="XM_056009336.1"/>
</dbReference>
<dbReference type="PROSITE" id="PS51194">
    <property type="entry name" value="HELICASE_CTER"/>
    <property type="match status" value="1"/>
</dbReference>
<gene>
    <name evidence="20 21 22 23 24 25 26 27 28" type="primary">LOC106061315</name>
</gene>
<dbReference type="GO" id="GO:0005524">
    <property type="term" value="F:ATP binding"/>
    <property type="evidence" value="ECO:0007669"/>
    <property type="project" value="UniProtKB-KW"/>
</dbReference>
<sequence length="784" mass="90138">MALQEVDVKEYLVDWESLSLTEEEVKSPVWKQILDNNVIDRKYVHVSEEQESIEDDLANYTFENDFSDEDEDSEPKTKGIYQFDRDVNTLKLRDYQKELICKARGVNAVICAPTGSGKTRVATQIILDHLQQPGEKKKKVVFLATTVPLTMQQYNALLKYLPEDYKITPLNGQSKNSMSLESLLDYNDIFVMTPMILVNNVKNCNLKLDIFTLIVFDECHHTRKEEPYNLLMTSYLKDKAQGLVMPQILGLSATISIEESLAVDQARKVILEFLGNLDAHYLVTVQDHIEEMNLAVPKPTDEYQLIKELTPDETLIRMTDVMNKIEAKVIEFASRFNDKDVKKCLSIIPLNKKLQAYGQWAVQLKDAVQKVPNKGLGKEDHEIILLLSDALEYLFSYNAALEIYDLVEPIDILNYLEKNFRKFALQDHKDEHRTHFFQYFQDLKQLILNSGEGDNPNLKVLADVLMKNLVKKDESRGIIFVKTRALAESIKAWFNRSRNSNLKTLNAEIFTGANVSEEQGGMSQNKQEEIKERFKSGDIKVLIATSVAEEGLDIQTCNLIVNYNHVGNEVTHVQKKGRSRAFGGICYLLAMEEVVKREENNKKKSVIMEQAIQQVSLMKDSERIALILEYQEKNMELLTLLEEQEKCSFKTADFQVVCRKCRQVRINSFNMRTILGKYRISIDRNLLTNKFIVCKPDKPEFMDELEFVGKTYCCGKLPSGATCGSQLGLMIKHKKVPFFNVGIKFIGILTDDSKPLLLCKQWKKMPYDIEELSFDDIKNYIKEM</sequence>
<dbReference type="InterPro" id="IPR021673">
    <property type="entry name" value="RLR_CTR"/>
</dbReference>
<keyword evidence="5" id="KW-0399">Innate immunity</keyword>
<evidence type="ECO:0000313" key="25">
    <source>
        <dbReference type="RefSeq" id="XP_055865332.1"/>
    </source>
</evidence>